<feature type="compositionally biased region" description="Polar residues" evidence="1">
    <location>
        <begin position="36"/>
        <end position="57"/>
    </location>
</feature>
<evidence type="ECO:0000313" key="3">
    <source>
        <dbReference type="Proteomes" id="UP000501802"/>
    </source>
</evidence>
<name>A0A6G9AML4_9BACT</name>
<sequence>MKKSLYCLSFLTLFSCSTKEKSTQSGATDTGRAATETASGQLSGEGTMKSGSTNQVPANAGKWQYDRTTDRTNNPVYKASIISSNLLEFPFPYEGGSSATLTIRKRSSGTNVYLEVSKGQFNRSFQGGNARIRFDNKPAIPYAFSAAENGRANIIFFDSEQKLINQLKTAKETVIDVGFDGQGAREIKFRTAGLNWAH</sequence>
<dbReference type="KEGG" id="spib:G8759_13965"/>
<proteinExistence type="predicted"/>
<evidence type="ECO:0000256" key="1">
    <source>
        <dbReference type="SAM" id="MobiDB-lite"/>
    </source>
</evidence>
<keyword evidence="3" id="KW-1185">Reference proteome</keyword>
<dbReference type="RefSeq" id="WP_167208928.1">
    <property type="nucleotide sequence ID" value="NZ_CP050063.1"/>
</dbReference>
<gene>
    <name evidence="2" type="ORF">G8759_13965</name>
</gene>
<protein>
    <submittedName>
        <fullName evidence="2">Uncharacterized protein</fullName>
    </submittedName>
</protein>
<reference evidence="2 3" key="1">
    <citation type="submission" date="2020-03" db="EMBL/GenBank/DDBJ databases">
        <authorList>
            <person name="Kim M.K."/>
        </authorList>
    </citation>
    <scope>NUCLEOTIDE SEQUENCE [LARGE SCALE GENOMIC DNA]</scope>
    <source>
        <strain evidence="2 3">BT328</strain>
    </source>
</reference>
<accession>A0A6G9AML4</accession>
<dbReference type="Proteomes" id="UP000501802">
    <property type="component" value="Chromosome"/>
</dbReference>
<organism evidence="2 3">
    <name type="scientific">Spirosoma aureum</name>
    <dbReference type="NCBI Taxonomy" id="2692134"/>
    <lineage>
        <taxon>Bacteria</taxon>
        <taxon>Pseudomonadati</taxon>
        <taxon>Bacteroidota</taxon>
        <taxon>Cytophagia</taxon>
        <taxon>Cytophagales</taxon>
        <taxon>Cytophagaceae</taxon>
        <taxon>Spirosoma</taxon>
    </lineage>
</organism>
<dbReference type="PROSITE" id="PS51257">
    <property type="entry name" value="PROKAR_LIPOPROTEIN"/>
    <property type="match status" value="1"/>
</dbReference>
<dbReference type="EMBL" id="CP050063">
    <property type="protein sequence ID" value="QIP13650.1"/>
    <property type="molecule type" value="Genomic_DNA"/>
</dbReference>
<evidence type="ECO:0000313" key="2">
    <source>
        <dbReference type="EMBL" id="QIP13650.1"/>
    </source>
</evidence>
<feature type="region of interest" description="Disordered" evidence="1">
    <location>
        <begin position="21"/>
        <end position="60"/>
    </location>
</feature>
<dbReference type="AlphaFoldDB" id="A0A6G9AML4"/>